<dbReference type="EMBL" id="BAAANB010000115">
    <property type="protein sequence ID" value="GAA1502044.1"/>
    <property type="molecule type" value="Genomic_DNA"/>
</dbReference>
<feature type="compositionally biased region" description="Low complexity" evidence="2">
    <location>
        <begin position="69"/>
        <end position="90"/>
    </location>
</feature>
<keyword evidence="1" id="KW-0378">Hydrolase</keyword>
<protein>
    <submittedName>
        <fullName evidence="3">Class F sortase</fullName>
    </submittedName>
</protein>
<reference evidence="4" key="1">
    <citation type="journal article" date="2019" name="Int. J. Syst. Evol. Microbiol.">
        <title>The Global Catalogue of Microorganisms (GCM) 10K type strain sequencing project: providing services to taxonomists for standard genome sequencing and annotation.</title>
        <authorList>
            <consortium name="The Broad Institute Genomics Platform"/>
            <consortium name="The Broad Institute Genome Sequencing Center for Infectious Disease"/>
            <person name="Wu L."/>
            <person name="Ma J."/>
        </authorList>
    </citation>
    <scope>NUCLEOTIDE SEQUENCE [LARGE SCALE GENOMIC DNA]</scope>
    <source>
        <strain evidence="4">JCM 14283</strain>
    </source>
</reference>
<evidence type="ECO:0000256" key="1">
    <source>
        <dbReference type="ARBA" id="ARBA00022801"/>
    </source>
</evidence>
<dbReference type="CDD" id="cd05829">
    <property type="entry name" value="Sortase_F"/>
    <property type="match status" value="1"/>
</dbReference>
<evidence type="ECO:0000256" key="2">
    <source>
        <dbReference type="SAM" id="MobiDB-lite"/>
    </source>
</evidence>
<feature type="region of interest" description="Disordered" evidence="2">
    <location>
        <begin position="33"/>
        <end position="93"/>
    </location>
</feature>
<dbReference type="Proteomes" id="UP001501285">
    <property type="component" value="Unassembled WGS sequence"/>
</dbReference>
<proteinExistence type="predicted"/>
<dbReference type="InterPro" id="IPR042001">
    <property type="entry name" value="Sortase_F"/>
</dbReference>
<dbReference type="InterPro" id="IPR023365">
    <property type="entry name" value="Sortase_dom-sf"/>
</dbReference>
<dbReference type="InterPro" id="IPR005754">
    <property type="entry name" value="Sortase"/>
</dbReference>
<dbReference type="Pfam" id="PF04203">
    <property type="entry name" value="Sortase"/>
    <property type="match status" value="1"/>
</dbReference>
<keyword evidence="4" id="KW-1185">Reference proteome</keyword>
<dbReference type="Gene3D" id="2.40.260.10">
    <property type="entry name" value="Sortase"/>
    <property type="match status" value="1"/>
</dbReference>
<comment type="caution">
    <text evidence="3">The sequence shown here is derived from an EMBL/GenBank/DDBJ whole genome shotgun (WGS) entry which is preliminary data.</text>
</comment>
<name>A0ABP4KK03_9MICO</name>
<evidence type="ECO:0000313" key="3">
    <source>
        <dbReference type="EMBL" id="GAA1502044.1"/>
    </source>
</evidence>
<organism evidence="3 4">
    <name type="scientific">Terrabacter terrae</name>
    <dbReference type="NCBI Taxonomy" id="318434"/>
    <lineage>
        <taxon>Bacteria</taxon>
        <taxon>Bacillati</taxon>
        <taxon>Actinomycetota</taxon>
        <taxon>Actinomycetes</taxon>
        <taxon>Micrococcales</taxon>
        <taxon>Intrasporangiaceae</taxon>
        <taxon>Terrabacter</taxon>
    </lineage>
</organism>
<evidence type="ECO:0000313" key="4">
    <source>
        <dbReference type="Proteomes" id="UP001501285"/>
    </source>
</evidence>
<sequence length="257" mass="27355">MNRRWIVALLAVALVAAGLWYLVPHPGGDPAVAAPTVSPWPDPALGAAQPTGSDDPSVARKPTGTGTFAAPRPRTSAAPTRPTTPPARTSCRVGEPQRLRIPALGVDAAFERIGLDRSGRRDGNGQAPLGTPIDRTMAGWYAAGPRPGSGTGTVLIDGHTYRNGSAIFKEDFARRIATGQLIQLRQDNGSVCSYRVTNVWREISSANAYPRLIASQHLYDFTGPERLLLATCGGTWDPAIGNYDDINVVLAVPVTRR</sequence>
<accession>A0ABP4KK03</accession>
<gene>
    <name evidence="3" type="ORF">GCM10009740_38510</name>
</gene>
<dbReference type="RefSeq" id="WP_343994655.1">
    <property type="nucleotide sequence ID" value="NZ_BAAANB010000115.1"/>
</dbReference>